<dbReference type="SUPFAM" id="SSF52172">
    <property type="entry name" value="CheY-like"/>
    <property type="match status" value="1"/>
</dbReference>
<dbReference type="OrthoDB" id="9790669at2"/>
<evidence type="ECO:0000259" key="4">
    <source>
        <dbReference type="PROSITE" id="PS50110"/>
    </source>
</evidence>
<accession>A0A1N6Z156</accession>
<evidence type="ECO:0000313" key="5">
    <source>
        <dbReference type="EMBL" id="SIR20517.1"/>
    </source>
</evidence>
<dbReference type="PANTHER" id="PTHR43228:SF1">
    <property type="entry name" value="TWO-COMPONENT RESPONSE REGULATOR ARR22"/>
    <property type="match status" value="1"/>
</dbReference>
<comment type="function">
    <text evidence="2">May play the central regulatory role in sporulation. It may be an element of the effector pathway responsible for the activation of sporulation genes in response to nutritional stress. Spo0A may act in concert with spo0H (a sigma factor) to control the expression of some genes that are critical to the sporulation process.</text>
</comment>
<dbReference type="RefSeq" id="WP_076545468.1">
    <property type="nucleotide sequence ID" value="NZ_FTNC01000016.1"/>
</dbReference>
<evidence type="ECO:0000256" key="3">
    <source>
        <dbReference type="PROSITE-ProRule" id="PRU00169"/>
    </source>
</evidence>
<organism evidence="5 6">
    <name type="scientific">Halanaerobium kushneri</name>
    <dbReference type="NCBI Taxonomy" id="56779"/>
    <lineage>
        <taxon>Bacteria</taxon>
        <taxon>Bacillati</taxon>
        <taxon>Bacillota</taxon>
        <taxon>Clostridia</taxon>
        <taxon>Halanaerobiales</taxon>
        <taxon>Halanaerobiaceae</taxon>
        <taxon>Halanaerobium</taxon>
    </lineage>
</organism>
<name>A0A1N6Z156_9FIRM</name>
<evidence type="ECO:0000313" key="6">
    <source>
        <dbReference type="Proteomes" id="UP000185669"/>
    </source>
</evidence>
<dbReference type="AlphaFoldDB" id="A0A1N6Z156"/>
<dbReference type="InterPro" id="IPR011006">
    <property type="entry name" value="CheY-like_superfamily"/>
</dbReference>
<dbReference type="PROSITE" id="PS50110">
    <property type="entry name" value="RESPONSE_REGULATORY"/>
    <property type="match status" value="1"/>
</dbReference>
<dbReference type="GO" id="GO:0000160">
    <property type="term" value="P:phosphorelay signal transduction system"/>
    <property type="evidence" value="ECO:0007669"/>
    <property type="project" value="InterPro"/>
</dbReference>
<proteinExistence type="predicted"/>
<dbReference type="Gene3D" id="3.40.50.2300">
    <property type="match status" value="1"/>
</dbReference>
<feature type="modified residue" description="4-aspartylphosphate" evidence="3">
    <location>
        <position position="53"/>
    </location>
</feature>
<gene>
    <name evidence="5" type="ORF">SAMN05421834_11612</name>
</gene>
<evidence type="ECO:0000256" key="1">
    <source>
        <dbReference type="ARBA" id="ARBA00018672"/>
    </source>
</evidence>
<reference evidence="6" key="1">
    <citation type="submission" date="2017-01" db="EMBL/GenBank/DDBJ databases">
        <authorList>
            <person name="Varghese N."/>
            <person name="Submissions S."/>
        </authorList>
    </citation>
    <scope>NUCLEOTIDE SEQUENCE [LARGE SCALE GENOMIC DNA]</scope>
    <source>
        <strain evidence="6">ATCC 700103</strain>
    </source>
</reference>
<sequence length="120" mass="13413">MAKVMVVDDTAFMRLKLKQILKEFGHEIVGEAENGKIAVDKYKSLDPDIVFMDITMPEMDGIEAVKTLKKIDSDVQVVICSAMGQKKIVLEAIKSGAKDFIVKPFKKGKIEETINKLNIQ</sequence>
<dbReference type="EMBL" id="FTNC01000016">
    <property type="protein sequence ID" value="SIR20517.1"/>
    <property type="molecule type" value="Genomic_DNA"/>
</dbReference>
<dbReference type="PANTHER" id="PTHR43228">
    <property type="entry name" value="TWO-COMPONENT RESPONSE REGULATOR"/>
    <property type="match status" value="1"/>
</dbReference>
<feature type="domain" description="Response regulatory" evidence="4">
    <location>
        <begin position="3"/>
        <end position="118"/>
    </location>
</feature>
<keyword evidence="6" id="KW-1185">Reference proteome</keyword>
<evidence type="ECO:0000256" key="2">
    <source>
        <dbReference type="ARBA" id="ARBA00024867"/>
    </source>
</evidence>
<dbReference type="Pfam" id="PF00072">
    <property type="entry name" value="Response_reg"/>
    <property type="match status" value="1"/>
</dbReference>
<protein>
    <recommendedName>
        <fullName evidence="1">Stage 0 sporulation protein A homolog</fullName>
    </recommendedName>
</protein>
<dbReference type="Proteomes" id="UP000185669">
    <property type="component" value="Unassembled WGS sequence"/>
</dbReference>
<dbReference type="InterPro" id="IPR001789">
    <property type="entry name" value="Sig_transdc_resp-reg_receiver"/>
</dbReference>
<keyword evidence="3" id="KW-0597">Phosphoprotein</keyword>
<dbReference type="SMART" id="SM00448">
    <property type="entry name" value="REC"/>
    <property type="match status" value="1"/>
</dbReference>
<dbReference type="STRING" id="56779.SAMN05421834_11612"/>
<dbReference type="InterPro" id="IPR052048">
    <property type="entry name" value="ST_Response_Regulator"/>
</dbReference>